<gene>
    <name evidence="2" type="ORF">Asru_0158_07</name>
</gene>
<dbReference type="Gene3D" id="2.60.40.10">
    <property type="entry name" value="Immunoglobulins"/>
    <property type="match status" value="1"/>
</dbReference>
<dbReference type="NCBIfam" id="TIGR04490">
    <property type="entry name" value="SoxZ_true"/>
    <property type="match status" value="1"/>
</dbReference>
<comment type="caution">
    <text evidence="2">The sequence shown here is derived from an EMBL/GenBank/DDBJ whole genome shotgun (WGS) entry which is preliminary data.</text>
</comment>
<evidence type="ECO:0000313" key="2">
    <source>
        <dbReference type="EMBL" id="GAN76748.1"/>
    </source>
</evidence>
<dbReference type="Proteomes" id="UP000032680">
    <property type="component" value="Unassembled WGS sequence"/>
</dbReference>
<feature type="domain" description="Sulphur oxidation protein SoxZ" evidence="1">
    <location>
        <begin position="7"/>
        <end position="99"/>
    </location>
</feature>
<dbReference type="InterPro" id="IPR013783">
    <property type="entry name" value="Ig-like_fold"/>
</dbReference>
<dbReference type="InterPro" id="IPR014880">
    <property type="entry name" value="SoxZ_dom"/>
</dbReference>
<sequence>MASTIRVRAIAADGNVEVQSLIRHPMDSGFMKNDKGQIIPAHFIQTVTFETKGKIVFTAFWGPAISKDPYLKFSYQGGAKGDPLTISWTDNEGMSDTLTTKVA</sequence>
<name>A0A0D6P6C4_9PROT</name>
<dbReference type="InterPro" id="IPR030995">
    <property type="entry name" value="SoxZ"/>
</dbReference>
<dbReference type="InterPro" id="IPR014756">
    <property type="entry name" value="Ig_E-set"/>
</dbReference>
<organism evidence="2 3">
    <name type="scientific">Acidisphaera rubrifaciens HS-AP3</name>
    <dbReference type="NCBI Taxonomy" id="1231350"/>
    <lineage>
        <taxon>Bacteria</taxon>
        <taxon>Pseudomonadati</taxon>
        <taxon>Pseudomonadota</taxon>
        <taxon>Alphaproteobacteria</taxon>
        <taxon>Acetobacterales</taxon>
        <taxon>Acetobacteraceae</taxon>
        <taxon>Acidisphaera</taxon>
    </lineage>
</organism>
<proteinExistence type="predicted"/>
<dbReference type="SUPFAM" id="SSF81296">
    <property type="entry name" value="E set domains"/>
    <property type="match status" value="1"/>
</dbReference>
<protein>
    <submittedName>
        <fullName evidence="2">Sulfur oxidation protein SoxZ</fullName>
    </submittedName>
</protein>
<dbReference type="EMBL" id="BANB01000158">
    <property type="protein sequence ID" value="GAN76748.1"/>
    <property type="molecule type" value="Genomic_DNA"/>
</dbReference>
<dbReference type="Pfam" id="PF08770">
    <property type="entry name" value="SoxZ"/>
    <property type="match status" value="1"/>
</dbReference>
<dbReference type="AlphaFoldDB" id="A0A0D6P6C4"/>
<keyword evidence="3" id="KW-1185">Reference proteome</keyword>
<evidence type="ECO:0000313" key="3">
    <source>
        <dbReference type="Proteomes" id="UP000032680"/>
    </source>
</evidence>
<accession>A0A0D6P6C4</accession>
<dbReference type="OrthoDB" id="9795530at2"/>
<reference evidence="2 3" key="1">
    <citation type="submission" date="2012-11" db="EMBL/GenBank/DDBJ databases">
        <title>Whole genome sequence of Acidisphaera rubrifaciens HS-AP3.</title>
        <authorList>
            <person name="Azuma Y."/>
            <person name="Higashiura N."/>
            <person name="Hirakawa H."/>
            <person name="Matsushita K."/>
        </authorList>
    </citation>
    <scope>NUCLEOTIDE SEQUENCE [LARGE SCALE GENOMIC DNA]</scope>
    <source>
        <strain evidence="2 3">HS-AP3</strain>
    </source>
</reference>
<evidence type="ECO:0000259" key="1">
    <source>
        <dbReference type="Pfam" id="PF08770"/>
    </source>
</evidence>
<dbReference type="RefSeq" id="WP_048860626.1">
    <property type="nucleotide sequence ID" value="NZ_BANB01000158.1"/>
</dbReference>